<feature type="binding site" evidence="11">
    <location>
        <position position="83"/>
    </location>
    <ligand>
        <name>Mg(2+)</name>
        <dbReference type="ChEBI" id="CHEBI:18420"/>
        <label>1</label>
        <note>catalytic</note>
    </ligand>
</feature>
<feature type="binding site" evidence="11">
    <location>
        <position position="85"/>
    </location>
    <ligand>
        <name>Mg(2+)</name>
        <dbReference type="ChEBI" id="CHEBI:18420"/>
        <label>1</label>
        <note>catalytic</note>
    </ligand>
</feature>
<dbReference type="PANTHER" id="PTHR20854">
    <property type="entry name" value="INOSITOL MONOPHOSPHATASE"/>
    <property type="match status" value="1"/>
</dbReference>
<dbReference type="FunFam" id="3.30.540.10:FF:000003">
    <property type="entry name" value="Inositol-1-monophosphatase"/>
    <property type="match status" value="1"/>
</dbReference>
<evidence type="ECO:0000256" key="7">
    <source>
        <dbReference type="ARBA" id="ARBA00022814"/>
    </source>
</evidence>
<evidence type="ECO:0000256" key="6">
    <source>
        <dbReference type="ARBA" id="ARBA00022801"/>
    </source>
</evidence>
<dbReference type="PROSITE" id="PS00629">
    <property type="entry name" value="IMP_1"/>
    <property type="match status" value="1"/>
</dbReference>
<dbReference type="GO" id="GO:0046872">
    <property type="term" value="F:metal ion binding"/>
    <property type="evidence" value="ECO:0007669"/>
    <property type="project" value="UniProtKB-KW"/>
</dbReference>
<dbReference type="SUPFAM" id="SSF56655">
    <property type="entry name" value="Carbohydrate phosphatase"/>
    <property type="match status" value="1"/>
</dbReference>
<proteinExistence type="inferred from homology"/>
<evidence type="ECO:0000256" key="11">
    <source>
        <dbReference type="PIRSR" id="PIRSR600760-2"/>
    </source>
</evidence>
<dbReference type="Proteomes" id="UP000029273">
    <property type="component" value="Unassembled WGS sequence"/>
</dbReference>
<dbReference type="EC" id="3.1.3.25" evidence="4"/>
<evidence type="ECO:0000256" key="10">
    <source>
        <dbReference type="ARBA" id="ARBA00030730"/>
    </source>
</evidence>
<dbReference type="GO" id="GO:0008934">
    <property type="term" value="F:inositol monophosphate 1-phosphatase activity"/>
    <property type="evidence" value="ECO:0007669"/>
    <property type="project" value="TreeGrafter"/>
</dbReference>
<keyword evidence="7" id="KW-0889">Transcription antitermination</keyword>
<name>A0A1A6C1Y3_9GAMM</name>
<dbReference type="Pfam" id="PF00459">
    <property type="entry name" value="Inositol_P"/>
    <property type="match status" value="1"/>
</dbReference>
<protein>
    <recommendedName>
        <fullName evidence="9">Nus factor SuhB</fullName>
        <ecNumber evidence="4">3.1.3.25</ecNumber>
    </recommendedName>
    <alternativeName>
        <fullName evidence="10">Inositol-1-monophosphatase</fullName>
    </alternativeName>
</protein>
<dbReference type="RefSeq" id="WP_038090785.1">
    <property type="nucleotide sequence ID" value="NZ_JQSG02000006.1"/>
</dbReference>
<comment type="cofactor">
    <cofactor evidence="2 11">
        <name>Mg(2+)</name>
        <dbReference type="ChEBI" id="CHEBI:18420"/>
    </cofactor>
</comment>
<keyword evidence="6" id="KW-0378">Hydrolase</keyword>
<evidence type="ECO:0000256" key="4">
    <source>
        <dbReference type="ARBA" id="ARBA00013106"/>
    </source>
</evidence>
<dbReference type="STRING" id="160660.BJI67_12455"/>
<dbReference type="PRINTS" id="PR00377">
    <property type="entry name" value="IMPHPHTASES"/>
</dbReference>
<dbReference type="Gene3D" id="3.40.190.80">
    <property type="match status" value="1"/>
</dbReference>
<dbReference type="GO" id="GO:0006020">
    <property type="term" value="P:inositol metabolic process"/>
    <property type="evidence" value="ECO:0007669"/>
    <property type="project" value="TreeGrafter"/>
</dbReference>
<dbReference type="InterPro" id="IPR000760">
    <property type="entry name" value="Inositol_monophosphatase-like"/>
</dbReference>
<accession>A0A1A6C1Y3</accession>
<feature type="binding site" evidence="11">
    <location>
        <position position="208"/>
    </location>
    <ligand>
        <name>Mg(2+)</name>
        <dbReference type="ChEBI" id="CHEBI:18420"/>
        <label>1</label>
        <note>catalytic</note>
    </ligand>
</feature>
<comment type="similarity">
    <text evidence="3">Belongs to the inositol monophosphatase superfamily.</text>
</comment>
<keyword evidence="8 11" id="KW-0460">Magnesium</keyword>
<organism evidence="12 13">
    <name type="scientific">Acidihalobacter prosperus</name>
    <dbReference type="NCBI Taxonomy" id="160660"/>
    <lineage>
        <taxon>Bacteria</taxon>
        <taxon>Pseudomonadati</taxon>
        <taxon>Pseudomonadota</taxon>
        <taxon>Gammaproteobacteria</taxon>
        <taxon>Chromatiales</taxon>
        <taxon>Ectothiorhodospiraceae</taxon>
        <taxon>Acidihalobacter</taxon>
    </lineage>
</organism>
<dbReference type="Gene3D" id="3.30.540.10">
    <property type="entry name" value="Fructose-1,6-Bisphosphatase, subunit A, domain 1"/>
    <property type="match status" value="1"/>
</dbReference>
<evidence type="ECO:0000256" key="5">
    <source>
        <dbReference type="ARBA" id="ARBA00022723"/>
    </source>
</evidence>
<dbReference type="OrthoDB" id="9785695at2"/>
<evidence type="ECO:0000313" key="12">
    <source>
        <dbReference type="EMBL" id="OBS08560.1"/>
    </source>
</evidence>
<comment type="catalytic activity">
    <reaction evidence="1">
        <text>a myo-inositol phosphate + H2O = myo-inositol + phosphate</text>
        <dbReference type="Rhea" id="RHEA:24056"/>
        <dbReference type="ChEBI" id="CHEBI:15377"/>
        <dbReference type="ChEBI" id="CHEBI:17268"/>
        <dbReference type="ChEBI" id="CHEBI:43474"/>
        <dbReference type="ChEBI" id="CHEBI:84139"/>
        <dbReference type="EC" id="3.1.3.25"/>
    </reaction>
</comment>
<sequence>MQQSVYLQTALAAARAAEDVIRRYWAEGVEVRLKADQSPVTEADVAAEQAIRQVILEAFPTHGFYGEETGRTREGAEYTWLIDPIDGTKSFIRRTPFFSTQIALMQGERLLLGVSNAPLYGEMAWAERGAGAFVNGLAVRTGEVTALADAAISLGNIKSLAQGEGWARLGDIVAGVNRTRGYGDFCHYHMLAAGQLDLVIESDLNILDVAALSVIVEEAGGVFTTLDGGAIGLETGSVLAAGTRALHTLALDRLRAD</sequence>
<evidence type="ECO:0000256" key="2">
    <source>
        <dbReference type="ARBA" id="ARBA00001946"/>
    </source>
</evidence>
<feature type="binding site" evidence="11">
    <location>
        <position position="67"/>
    </location>
    <ligand>
        <name>Mg(2+)</name>
        <dbReference type="ChEBI" id="CHEBI:18420"/>
        <label>1</label>
        <note>catalytic</note>
    </ligand>
</feature>
<evidence type="ECO:0000256" key="1">
    <source>
        <dbReference type="ARBA" id="ARBA00001033"/>
    </source>
</evidence>
<keyword evidence="7" id="KW-0805">Transcription regulation</keyword>
<gene>
    <name evidence="12" type="ORF">Thpro_022810</name>
</gene>
<dbReference type="PANTHER" id="PTHR20854:SF4">
    <property type="entry name" value="INOSITOL-1-MONOPHOSPHATASE-RELATED"/>
    <property type="match status" value="1"/>
</dbReference>
<evidence type="ECO:0000256" key="8">
    <source>
        <dbReference type="ARBA" id="ARBA00022842"/>
    </source>
</evidence>
<dbReference type="GO" id="GO:0031564">
    <property type="term" value="P:transcription antitermination"/>
    <property type="evidence" value="ECO:0007669"/>
    <property type="project" value="UniProtKB-KW"/>
</dbReference>
<dbReference type="AlphaFoldDB" id="A0A1A6C1Y3"/>
<dbReference type="EMBL" id="JQSG02000006">
    <property type="protein sequence ID" value="OBS08560.1"/>
    <property type="molecule type" value="Genomic_DNA"/>
</dbReference>
<comment type="caution">
    <text evidence="12">The sequence shown here is derived from an EMBL/GenBank/DDBJ whole genome shotgun (WGS) entry which is preliminary data.</text>
</comment>
<keyword evidence="5 11" id="KW-0479">Metal-binding</keyword>
<dbReference type="InterPro" id="IPR020583">
    <property type="entry name" value="Inositol_monoP_metal-BS"/>
</dbReference>
<evidence type="ECO:0000256" key="3">
    <source>
        <dbReference type="ARBA" id="ARBA00009759"/>
    </source>
</evidence>
<feature type="binding site" evidence="11">
    <location>
        <position position="86"/>
    </location>
    <ligand>
        <name>Mg(2+)</name>
        <dbReference type="ChEBI" id="CHEBI:18420"/>
        <label>1</label>
        <note>catalytic</note>
    </ligand>
</feature>
<dbReference type="GO" id="GO:0007165">
    <property type="term" value="P:signal transduction"/>
    <property type="evidence" value="ECO:0007669"/>
    <property type="project" value="TreeGrafter"/>
</dbReference>
<reference evidence="12 13" key="1">
    <citation type="journal article" date="2014" name="Genome Announc.">
        <title>Draft Genome Sequence of the Iron-Oxidizing, Acidophilic, and Halotolerant 'Thiobacillus prosperus' Type Strain DSM 5130.</title>
        <authorList>
            <person name="Ossandon F.J."/>
            <person name="Cardenas J.P."/>
            <person name="Corbett M."/>
            <person name="Quatrini R."/>
            <person name="Holmes D.S."/>
            <person name="Watkin E."/>
        </authorList>
    </citation>
    <scope>NUCLEOTIDE SEQUENCE [LARGE SCALE GENOMIC DNA]</scope>
    <source>
        <strain evidence="12 13">DSM 5130</strain>
    </source>
</reference>
<evidence type="ECO:0000313" key="13">
    <source>
        <dbReference type="Proteomes" id="UP000029273"/>
    </source>
</evidence>
<keyword evidence="13" id="KW-1185">Reference proteome</keyword>
<evidence type="ECO:0000256" key="9">
    <source>
        <dbReference type="ARBA" id="ARBA00023884"/>
    </source>
</evidence>
<keyword evidence="7" id="KW-0804">Transcription</keyword>